<evidence type="ECO:0000313" key="2">
    <source>
        <dbReference type="EMBL" id="CAB4045829.1"/>
    </source>
</evidence>
<dbReference type="AlphaFoldDB" id="A0A6S7LW20"/>
<name>A0A6S7LW20_PARCT</name>
<reference evidence="2" key="1">
    <citation type="submission" date="2020-04" db="EMBL/GenBank/DDBJ databases">
        <authorList>
            <person name="Alioto T."/>
            <person name="Alioto T."/>
            <person name="Gomez Garrido J."/>
        </authorList>
    </citation>
    <scope>NUCLEOTIDE SEQUENCE</scope>
    <source>
        <strain evidence="2">A484AB</strain>
    </source>
</reference>
<keyword evidence="3" id="KW-1185">Reference proteome</keyword>
<evidence type="ECO:0000313" key="3">
    <source>
        <dbReference type="Proteomes" id="UP001152795"/>
    </source>
</evidence>
<proteinExistence type="predicted"/>
<gene>
    <name evidence="2" type="ORF">PACLA_8A081334</name>
</gene>
<comment type="caution">
    <text evidence="2">The sequence shown here is derived from an EMBL/GenBank/DDBJ whole genome shotgun (WGS) entry which is preliminary data.</text>
</comment>
<dbReference type="EMBL" id="CACRXK020042295">
    <property type="protein sequence ID" value="CAB4045829.1"/>
    <property type="molecule type" value="Genomic_DNA"/>
</dbReference>
<feature type="compositionally biased region" description="Low complexity" evidence="1">
    <location>
        <begin position="305"/>
        <end position="319"/>
    </location>
</feature>
<evidence type="ECO:0000256" key="1">
    <source>
        <dbReference type="SAM" id="MobiDB-lite"/>
    </source>
</evidence>
<feature type="non-terminal residue" evidence="2">
    <location>
        <position position="400"/>
    </location>
</feature>
<feature type="region of interest" description="Disordered" evidence="1">
    <location>
        <begin position="295"/>
        <end position="319"/>
    </location>
</feature>
<dbReference type="Proteomes" id="UP001152795">
    <property type="component" value="Unassembled WGS sequence"/>
</dbReference>
<sequence length="400" mass="41326">TSGEIGANATPVKSITATTKIENHNNIYATTITSKQINNIAGTIKAKFAITSSITTSKITNASGATIESDSIEVTEIENSGNIHEKGSTAKITASTSITNSANIGTDSSNLTITSPLITNNSGGTIKAKFAIPSGGVASIINKAIIEITAADKAMDITSYTGNATGELHILFSDLSQAISNPIINIATKATFASTSKIVLCGGSGITAQQTKTGVPLIKLPSDNSITIDTHNQTASDTILDSILYSKVFRDSNNGTNYAIIAKDIKYDKHTFSATLTVVATTTQNKLVKAASHTKAAAKKSVPHNQGNTQGNGGNNKTLKTATAKTTIGACTYNESNKTLTLQPGNTNAQCVFKLNSIPQDSSSSPIFSAITNVKHLVIGANLGDGKAYGLQITNGGSAL</sequence>
<feature type="non-terminal residue" evidence="2">
    <location>
        <position position="1"/>
    </location>
</feature>
<accession>A0A6S7LW20</accession>
<organism evidence="2 3">
    <name type="scientific">Paramuricea clavata</name>
    <name type="common">Red gorgonian</name>
    <name type="synonym">Violescent sea-whip</name>
    <dbReference type="NCBI Taxonomy" id="317549"/>
    <lineage>
        <taxon>Eukaryota</taxon>
        <taxon>Metazoa</taxon>
        <taxon>Cnidaria</taxon>
        <taxon>Anthozoa</taxon>
        <taxon>Octocorallia</taxon>
        <taxon>Malacalcyonacea</taxon>
        <taxon>Plexauridae</taxon>
        <taxon>Paramuricea</taxon>
    </lineage>
</organism>
<protein>
    <submittedName>
        <fullName evidence="2">Uncharacterized protein</fullName>
    </submittedName>
</protein>